<keyword evidence="2" id="KW-1185">Reference proteome</keyword>
<reference evidence="1 2" key="1">
    <citation type="submission" date="2017-07" db="EMBL/GenBank/DDBJ databases">
        <title>Niveispirillum cyanobacteriorum sp. nov., isolated from cyanobacterial aggregates in a eutrophic lake.</title>
        <authorList>
            <person name="Cai H."/>
        </authorList>
    </citation>
    <scope>NUCLEOTIDE SEQUENCE [LARGE SCALE GENOMIC DNA]</scope>
    <source>
        <strain evidence="2">TH1-14</strain>
    </source>
</reference>
<dbReference type="EMBL" id="NOXU01000025">
    <property type="protein sequence ID" value="OYQ35500.1"/>
    <property type="molecule type" value="Genomic_DNA"/>
</dbReference>
<comment type="caution">
    <text evidence="1">The sequence shown here is derived from an EMBL/GenBank/DDBJ whole genome shotgun (WGS) entry which is preliminary data.</text>
</comment>
<accession>A0A255Z4C4</accession>
<dbReference type="AlphaFoldDB" id="A0A255Z4C4"/>
<sequence>MRPGCGQATALDGTMHHRQILDMALRDLPAEKAAYLSRVADNLSRDPVLDERSHLLYPVLAAAARGIEPVLEPAECATLVTGFLTSHAEGIAQTLYSAAYLRDGVRAMAPWAARLQADISSTILDQLAQGQLQLAEPKVWRFRADGRGDADFPYGDEDQEMD</sequence>
<dbReference type="Proteomes" id="UP000216998">
    <property type="component" value="Unassembled WGS sequence"/>
</dbReference>
<evidence type="ECO:0000313" key="2">
    <source>
        <dbReference type="Proteomes" id="UP000216998"/>
    </source>
</evidence>
<evidence type="ECO:0000313" key="1">
    <source>
        <dbReference type="EMBL" id="OYQ35500.1"/>
    </source>
</evidence>
<gene>
    <name evidence="1" type="ORF">CHU95_07150</name>
</gene>
<name>A0A255Z4C4_9PROT</name>
<proteinExistence type="predicted"/>
<protein>
    <submittedName>
        <fullName evidence="1">Uncharacterized protein</fullName>
    </submittedName>
</protein>
<organism evidence="1 2">
    <name type="scientific">Niveispirillum lacus</name>
    <dbReference type="NCBI Taxonomy" id="1981099"/>
    <lineage>
        <taxon>Bacteria</taxon>
        <taxon>Pseudomonadati</taxon>
        <taxon>Pseudomonadota</taxon>
        <taxon>Alphaproteobacteria</taxon>
        <taxon>Rhodospirillales</taxon>
        <taxon>Azospirillaceae</taxon>
        <taxon>Niveispirillum</taxon>
    </lineage>
</organism>